<evidence type="ECO:0000256" key="1">
    <source>
        <dbReference type="SAM" id="MobiDB-lite"/>
    </source>
</evidence>
<dbReference type="InterPro" id="IPR021748">
    <property type="entry name" value="DUF3314"/>
</dbReference>
<evidence type="ECO:0000313" key="3">
    <source>
        <dbReference type="RefSeq" id="XP_033778975.1"/>
    </source>
</evidence>
<feature type="region of interest" description="Disordered" evidence="1">
    <location>
        <begin position="1"/>
        <end position="27"/>
    </location>
</feature>
<dbReference type="KEGG" id="gsh:117349537"/>
<dbReference type="RefSeq" id="XP_033778975.1">
    <property type="nucleotide sequence ID" value="XM_033923084.1"/>
</dbReference>
<sequence length="326" mass="36540">MATSLDGSLAPSPGTSPGQNPALPLSMVTLPSPATALEPLSQKSPARDGNLDSQDVLEEKLLPLTEKLKYLLKKAEDFQTYLLYSRDRVRREQFAKAMPTFLHTCQPFLMYVESVSRDTLPGRKPIPEGVQKRLLEISQQLVSRLEQLALMYASFGFISLEDTDPCSTACFFCGKFSLGLFCQVSVFRYSMAALYTATWTPRNLYKKMRWNVDVSEETTGTKTREQRTEYYFLCYRDTGEELSRTGPASTSTKIQKLWSIGRWVPLAPGLETEDLFSWILCPQPTGEYHRLLTIGFEEPSLTLATDLLVQILTNHGLGSGPLSPVP</sequence>
<dbReference type="Proteomes" id="UP000515159">
    <property type="component" value="Chromosome 16"/>
</dbReference>
<dbReference type="PANTHER" id="PTHR36292">
    <property type="entry name" value="UPF0575 PROTEIN C19ORF67"/>
    <property type="match status" value="1"/>
</dbReference>
<dbReference type="OrthoDB" id="9933945at2759"/>
<gene>
    <name evidence="3" type="primary">C16H19orf67</name>
</gene>
<keyword evidence="2" id="KW-1185">Reference proteome</keyword>
<reference evidence="3" key="1">
    <citation type="submission" date="2025-08" db="UniProtKB">
        <authorList>
            <consortium name="RefSeq"/>
        </authorList>
    </citation>
    <scope>IDENTIFICATION</scope>
</reference>
<dbReference type="FunCoup" id="A0A6P8PD24">
    <property type="interactions" value="11"/>
</dbReference>
<protein>
    <submittedName>
        <fullName evidence="3">UPF0575 protein C19orf67 homolog</fullName>
    </submittedName>
</protein>
<organism evidence="2 3">
    <name type="scientific">Geotrypetes seraphini</name>
    <name type="common">Gaboon caecilian</name>
    <name type="synonym">Caecilia seraphini</name>
    <dbReference type="NCBI Taxonomy" id="260995"/>
    <lineage>
        <taxon>Eukaryota</taxon>
        <taxon>Metazoa</taxon>
        <taxon>Chordata</taxon>
        <taxon>Craniata</taxon>
        <taxon>Vertebrata</taxon>
        <taxon>Euteleostomi</taxon>
        <taxon>Amphibia</taxon>
        <taxon>Gymnophiona</taxon>
        <taxon>Geotrypetes</taxon>
    </lineage>
</organism>
<dbReference type="GeneID" id="117349537"/>
<dbReference type="Pfam" id="PF11771">
    <property type="entry name" value="DUF3314"/>
    <property type="match status" value="1"/>
</dbReference>
<proteinExistence type="predicted"/>
<accession>A0A6P8PD24</accession>
<dbReference type="AlphaFoldDB" id="A0A6P8PD24"/>
<dbReference type="PANTHER" id="PTHR36292:SF1">
    <property type="entry name" value="UPF0575 PROTEIN C19ORF67"/>
    <property type="match status" value="1"/>
</dbReference>
<dbReference type="CTD" id="100339705"/>
<evidence type="ECO:0000313" key="2">
    <source>
        <dbReference type="Proteomes" id="UP000515159"/>
    </source>
</evidence>
<name>A0A6P8PD24_GEOSA</name>
<dbReference type="InParanoid" id="A0A6P8PD24"/>